<dbReference type="Proteomes" id="UP000008311">
    <property type="component" value="Unassembled WGS sequence"/>
</dbReference>
<protein>
    <submittedName>
        <fullName evidence="1">Uncharacterized protein</fullName>
    </submittedName>
</protein>
<reference evidence="2" key="1">
    <citation type="journal article" date="2010" name="Nat. Biotechnol.">
        <title>Draft genome sequence of the oilseed species Ricinus communis.</title>
        <authorList>
            <person name="Chan A.P."/>
            <person name="Crabtree J."/>
            <person name="Zhao Q."/>
            <person name="Lorenzi H."/>
            <person name="Orvis J."/>
            <person name="Puiu D."/>
            <person name="Melake-Berhan A."/>
            <person name="Jones K.M."/>
            <person name="Redman J."/>
            <person name="Chen G."/>
            <person name="Cahoon E.B."/>
            <person name="Gedil M."/>
            <person name="Stanke M."/>
            <person name="Haas B.J."/>
            <person name="Wortman J.R."/>
            <person name="Fraser-Liggett C.M."/>
            <person name="Ravel J."/>
            <person name="Rabinowicz P.D."/>
        </authorList>
    </citation>
    <scope>NUCLEOTIDE SEQUENCE [LARGE SCALE GENOMIC DNA]</scope>
    <source>
        <strain evidence="2">cv. Hale</strain>
    </source>
</reference>
<dbReference type="InParanoid" id="B9TQ48"/>
<gene>
    <name evidence="1" type="ORF">RCOM_2115340</name>
</gene>
<organism evidence="1 2">
    <name type="scientific">Ricinus communis</name>
    <name type="common">Castor bean</name>
    <dbReference type="NCBI Taxonomy" id="3988"/>
    <lineage>
        <taxon>Eukaryota</taxon>
        <taxon>Viridiplantae</taxon>
        <taxon>Streptophyta</taxon>
        <taxon>Embryophyta</taxon>
        <taxon>Tracheophyta</taxon>
        <taxon>Spermatophyta</taxon>
        <taxon>Magnoliopsida</taxon>
        <taxon>eudicotyledons</taxon>
        <taxon>Gunneridae</taxon>
        <taxon>Pentapetalae</taxon>
        <taxon>rosids</taxon>
        <taxon>fabids</taxon>
        <taxon>Malpighiales</taxon>
        <taxon>Euphorbiaceae</taxon>
        <taxon>Acalyphoideae</taxon>
        <taxon>Acalypheae</taxon>
        <taxon>Ricinus</taxon>
    </lineage>
</organism>
<evidence type="ECO:0000313" key="1">
    <source>
        <dbReference type="EMBL" id="EEF22016.1"/>
    </source>
</evidence>
<accession>B9TQ48</accession>
<evidence type="ECO:0000313" key="2">
    <source>
        <dbReference type="Proteomes" id="UP000008311"/>
    </source>
</evidence>
<dbReference type="EMBL" id="EQ997956">
    <property type="protein sequence ID" value="EEF22016.1"/>
    <property type="molecule type" value="Genomic_DNA"/>
</dbReference>
<feature type="non-terminal residue" evidence="1">
    <location>
        <position position="248"/>
    </location>
</feature>
<proteinExistence type="predicted"/>
<dbReference type="AlphaFoldDB" id="B9TQ48"/>
<sequence length="248" mass="27386">MPALFRQDLDHGRVGQPARRHLRRLALDALHFRPAAADHVLAGGRQRQRQFALVVRGLADFAQRAAELHAALEQAHALVHRRLAVHQEAPGDLVAGVQLGRIGDRHHLQALAGRLEHVHVRLAGGHKGFQAAFLARHFHVGRVGRHFLRQRFLGGAEALHVAFLVLVAAHHGGVDQRNLVGAGLGQVQVEGAAQLAVVDVLRLQRAAVRRRDLQAVQLQREVDGEQVFGHCRVKRHPCRAVTGRVRPR</sequence>
<keyword evidence="2" id="KW-1185">Reference proteome</keyword>
<name>B9TQ48_RICCO</name>